<feature type="region of interest" description="Disordered" evidence="4">
    <location>
        <begin position="120"/>
        <end position="144"/>
    </location>
</feature>
<gene>
    <name evidence="6" type="ORF">PPRIM_AZ9-3.1.T0040304</name>
    <name evidence="7" type="ORF">PPRIM_AZ9-3.1.T0120196</name>
</gene>
<keyword evidence="2" id="KW-0689">Ribosomal protein</keyword>
<dbReference type="NCBIfam" id="TIGR01080">
    <property type="entry name" value="rplX_A_E"/>
    <property type="match status" value="1"/>
</dbReference>
<keyword evidence="8" id="KW-1185">Reference proteome</keyword>
<proteinExistence type="inferred from homology"/>
<evidence type="ECO:0000256" key="3">
    <source>
        <dbReference type="ARBA" id="ARBA00023274"/>
    </source>
</evidence>
<evidence type="ECO:0000256" key="1">
    <source>
        <dbReference type="ARBA" id="ARBA00010618"/>
    </source>
</evidence>
<dbReference type="Proteomes" id="UP000688137">
    <property type="component" value="Unassembled WGS sequence"/>
</dbReference>
<dbReference type="AlphaFoldDB" id="A0A8S1JY37"/>
<dbReference type="SMART" id="SM00739">
    <property type="entry name" value="KOW"/>
    <property type="match status" value="1"/>
</dbReference>
<dbReference type="InterPro" id="IPR005756">
    <property type="entry name" value="Ribosomal_uL24_euk/arc"/>
</dbReference>
<organism evidence="7 8">
    <name type="scientific">Paramecium primaurelia</name>
    <dbReference type="NCBI Taxonomy" id="5886"/>
    <lineage>
        <taxon>Eukaryota</taxon>
        <taxon>Sar</taxon>
        <taxon>Alveolata</taxon>
        <taxon>Ciliophora</taxon>
        <taxon>Intramacronucleata</taxon>
        <taxon>Oligohymenophorea</taxon>
        <taxon>Peniculida</taxon>
        <taxon>Parameciidae</taxon>
        <taxon>Paramecium</taxon>
    </lineage>
</organism>
<dbReference type="CDD" id="cd06089">
    <property type="entry name" value="KOW_RPL26"/>
    <property type="match status" value="1"/>
</dbReference>
<reference evidence="7" key="1">
    <citation type="submission" date="2021-01" db="EMBL/GenBank/DDBJ databases">
        <authorList>
            <consortium name="Genoscope - CEA"/>
            <person name="William W."/>
        </authorList>
    </citation>
    <scope>NUCLEOTIDE SEQUENCE</scope>
</reference>
<accession>A0A8S1JY37</accession>
<dbReference type="GO" id="GO:0006412">
    <property type="term" value="P:translation"/>
    <property type="evidence" value="ECO:0007669"/>
    <property type="project" value="InterPro"/>
</dbReference>
<dbReference type="Pfam" id="PF16906">
    <property type="entry name" value="Ribosomal_L26"/>
    <property type="match status" value="1"/>
</dbReference>
<protein>
    <recommendedName>
        <fullName evidence="5">KOW domain-containing protein</fullName>
    </recommendedName>
</protein>
<dbReference type="Pfam" id="PF00467">
    <property type="entry name" value="KOW"/>
    <property type="match status" value="1"/>
</dbReference>
<evidence type="ECO:0000256" key="2">
    <source>
        <dbReference type="ARBA" id="ARBA00022980"/>
    </source>
</evidence>
<dbReference type="PROSITE" id="PS01108">
    <property type="entry name" value="RIBOSOMAL_L24"/>
    <property type="match status" value="1"/>
</dbReference>
<dbReference type="GO" id="GO:0003723">
    <property type="term" value="F:RNA binding"/>
    <property type="evidence" value="ECO:0007669"/>
    <property type="project" value="InterPro"/>
</dbReference>
<evidence type="ECO:0000313" key="6">
    <source>
        <dbReference type="EMBL" id="CAD8043081.1"/>
    </source>
</evidence>
<dbReference type="InterPro" id="IPR005825">
    <property type="entry name" value="Ribosomal_uL24_CS"/>
</dbReference>
<dbReference type="GO" id="GO:0015934">
    <property type="term" value="C:large ribosomal subunit"/>
    <property type="evidence" value="ECO:0007669"/>
    <property type="project" value="InterPro"/>
</dbReference>
<dbReference type="OMA" id="VRIMRGD"/>
<evidence type="ECO:0000313" key="8">
    <source>
        <dbReference type="Proteomes" id="UP000688137"/>
    </source>
</evidence>
<evidence type="ECO:0000259" key="5">
    <source>
        <dbReference type="SMART" id="SM00739"/>
    </source>
</evidence>
<name>A0A8S1JY37_PARPR</name>
<comment type="caution">
    <text evidence="7">The sequence shown here is derived from an EMBL/GenBank/DDBJ whole genome shotgun (WGS) entry which is preliminary data.</text>
</comment>
<comment type="similarity">
    <text evidence="1">Belongs to the universal ribosomal protein uL24 family.</text>
</comment>
<feature type="compositionally biased region" description="Basic and acidic residues" evidence="4">
    <location>
        <begin position="130"/>
        <end position="144"/>
    </location>
</feature>
<dbReference type="InterPro" id="IPR041988">
    <property type="entry name" value="Ribosomal_uL24_KOW"/>
</dbReference>
<sequence>MKTHIEVSSQRRKGRRAQLGAPSNIRYKLMSAHLSKDLRKKYNVRALPVRKDDEVTVVRGTHKGTKGKVSSVYRKRWVIQIEKLTRTKANGMPYQIPIRPSQCIITKPYLNEDRKQLLARKASAKVSTKGKGEKHTTESTKKAD</sequence>
<feature type="domain" description="KOW" evidence="5">
    <location>
        <begin position="48"/>
        <end position="75"/>
    </location>
</feature>
<dbReference type="FunFam" id="2.30.30.30:FF:000009">
    <property type="entry name" value="60S ribosomal protein L26"/>
    <property type="match status" value="1"/>
</dbReference>
<evidence type="ECO:0000313" key="7">
    <source>
        <dbReference type="EMBL" id="CAD8047885.1"/>
    </source>
</evidence>
<dbReference type="EMBL" id="CAJJDM010000009">
    <property type="protein sequence ID" value="CAD8047885.1"/>
    <property type="molecule type" value="Genomic_DNA"/>
</dbReference>
<dbReference type="GO" id="GO:0003735">
    <property type="term" value="F:structural constituent of ribosome"/>
    <property type="evidence" value="ECO:0007669"/>
    <property type="project" value="InterPro"/>
</dbReference>
<keyword evidence="3" id="KW-0687">Ribonucleoprotein</keyword>
<evidence type="ECO:0000256" key="4">
    <source>
        <dbReference type="SAM" id="MobiDB-lite"/>
    </source>
</evidence>
<dbReference type="PANTHER" id="PTHR11143">
    <property type="entry name" value="60S RIBOSOMAL PROTEIN L26 FAMILY MEMBER"/>
    <property type="match status" value="1"/>
</dbReference>
<dbReference type="InterPro" id="IPR005824">
    <property type="entry name" value="KOW"/>
</dbReference>
<dbReference type="EMBL" id="CAJJDM010000001">
    <property type="protein sequence ID" value="CAD8043081.1"/>
    <property type="molecule type" value="Genomic_DNA"/>
</dbReference>